<reference evidence="8 9" key="1">
    <citation type="submission" date="2018-09" db="EMBL/GenBank/DDBJ databases">
        <title>Zymobacter palmae IAM14233 (=T109) whole genome analysis.</title>
        <authorList>
            <person name="Yanase H."/>
        </authorList>
    </citation>
    <scope>NUCLEOTIDE SEQUENCE [LARGE SCALE GENOMIC DNA]</scope>
    <source>
        <strain evidence="8 9">IAM14233</strain>
    </source>
</reference>
<evidence type="ECO:0000256" key="1">
    <source>
        <dbReference type="ARBA" id="ARBA00004814"/>
    </source>
</evidence>
<gene>
    <name evidence="8" type="ORF">ZBT109_2565</name>
</gene>
<dbReference type="AlphaFoldDB" id="A0A348HI43"/>
<dbReference type="STRING" id="1123510.GCA_000620025_01728"/>
<evidence type="ECO:0000256" key="6">
    <source>
        <dbReference type="ARBA" id="ARBA00047321"/>
    </source>
</evidence>
<evidence type="ECO:0000259" key="7">
    <source>
        <dbReference type="Pfam" id="PF01593"/>
    </source>
</evidence>
<keyword evidence="5" id="KW-0073">Auxin biosynthesis</keyword>
<dbReference type="EC" id="1.13.12.3" evidence="3"/>
<dbReference type="GO" id="GO:0050361">
    <property type="term" value="F:tryptophan 2-monooxygenase activity"/>
    <property type="evidence" value="ECO:0007669"/>
    <property type="project" value="UniProtKB-EC"/>
</dbReference>
<name>A0A348HI43_9GAMM</name>
<dbReference type="PANTHER" id="PTHR10742:SF410">
    <property type="entry name" value="LYSINE-SPECIFIC HISTONE DEMETHYLASE 2"/>
    <property type="match status" value="1"/>
</dbReference>
<organism evidence="8 9">
    <name type="scientific">Zymobacter palmae</name>
    <dbReference type="NCBI Taxonomy" id="33074"/>
    <lineage>
        <taxon>Bacteria</taxon>
        <taxon>Pseudomonadati</taxon>
        <taxon>Pseudomonadota</taxon>
        <taxon>Gammaproteobacteria</taxon>
        <taxon>Oceanospirillales</taxon>
        <taxon>Halomonadaceae</taxon>
        <taxon>Zymobacter group</taxon>
        <taxon>Zymobacter</taxon>
    </lineage>
</organism>
<dbReference type="Gene3D" id="3.50.50.60">
    <property type="entry name" value="FAD/NAD(P)-binding domain"/>
    <property type="match status" value="1"/>
</dbReference>
<dbReference type="InterPro" id="IPR002937">
    <property type="entry name" value="Amino_oxidase"/>
</dbReference>
<dbReference type="EMBL" id="AP018933">
    <property type="protein sequence ID" value="BBG31295.1"/>
    <property type="molecule type" value="Genomic_DNA"/>
</dbReference>
<dbReference type="Gene3D" id="3.90.660.10">
    <property type="match status" value="2"/>
</dbReference>
<comment type="pathway">
    <text evidence="1">Plant hormone metabolism; auxin biosynthesis.</text>
</comment>
<dbReference type="InterPro" id="IPR036188">
    <property type="entry name" value="FAD/NAD-bd_sf"/>
</dbReference>
<dbReference type="Pfam" id="PF01593">
    <property type="entry name" value="Amino_oxidase"/>
    <property type="match status" value="3"/>
</dbReference>
<dbReference type="PANTHER" id="PTHR10742">
    <property type="entry name" value="FLAVIN MONOAMINE OXIDASE"/>
    <property type="match status" value="1"/>
</dbReference>
<keyword evidence="9" id="KW-1185">Reference proteome</keyword>
<evidence type="ECO:0000256" key="2">
    <source>
        <dbReference type="ARBA" id="ARBA00005833"/>
    </source>
</evidence>
<dbReference type="SUPFAM" id="SSF54373">
    <property type="entry name" value="FAD-linked reductases, C-terminal domain"/>
    <property type="match status" value="1"/>
</dbReference>
<dbReference type="RefSeq" id="WP_051523766.1">
    <property type="nucleotide sequence ID" value="NZ_AP018933.1"/>
</dbReference>
<dbReference type="Proteomes" id="UP000267342">
    <property type="component" value="Chromosome"/>
</dbReference>
<dbReference type="GO" id="GO:0009851">
    <property type="term" value="P:auxin biosynthetic process"/>
    <property type="evidence" value="ECO:0007669"/>
    <property type="project" value="UniProtKB-KW"/>
</dbReference>
<dbReference type="SUPFAM" id="SSF51905">
    <property type="entry name" value="FAD/NAD(P)-binding domain"/>
    <property type="match status" value="2"/>
</dbReference>
<evidence type="ECO:0000313" key="8">
    <source>
        <dbReference type="EMBL" id="BBG31295.1"/>
    </source>
</evidence>
<feature type="domain" description="Amine oxidase" evidence="7">
    <location>
        <begin position="94"/>
        <end position="169"/>
    </location>
</feature>
<dbReference type="InterPro" id="IPR050281">
    <property type="entry name" value="Flavin_monoamine_oxidase"/>
</dbReference>
<evidence type="ECO:0000256" key="5">
    <source>
        <dbReference type="ARBA" id="ARBA00023070"/>
    </source>
</evidence>
<sequence length="423" mass="45729">MNNIPPLKHYVRTNWLHDPLACGSYSFVKAGTAEEHLCEALKAPFGRLFFAGEATSANAPATTQGAINSGIEAAKAVRETAQGPHRVVVIGAGLAGLTCALELHRAGRKVTILEGADTIGGRTRADKIAGIPAPLGAAWIHGVDTQDNTAKELADQLALEQLPFDYDSLGAHSDQRAAIDALAAQEEEVLSSVLLPDDSVSHAFGLTSDPQKAWAAHVQYTQEFAADPAELSIMALREGLRAEGRDVLLREGYMPIVDALAKGLDIQTGQVVKHVYQQDDGVIIMMQNGHQVTADYCVVTLPLGVLKQNRVKFTPAFPIEKQHAINAMGNGLMDKLWLEFDEPFWDSDNTSFVWQDSQLPGLWSYWVNGLKVFGKPILVGFNAGNTARLVAQWRDEDVLSSAMRAVCSIRDLSSQPAAALDAR</sequence>
<accession>A0A348HI43</accession>
<dbReference type="KEGG" id="zpl:ZBT109_2565"/>
<dbReference type="OrthoDB" id="337830at2"/>
<dbReference type="Gene3D" id="1.10.10.1620">
    <property type="match status" value="1"/>
</dbReference>
<evidence type="ECO:0000313" key="9">
    <source>
        <dbReference type="Proteomes" id="UP000267342"/>
    </source>
</evidence>
<feature type="domain" description="Amine oxidase" evidence="7">
    <location>
        <begin position="8"/>
        <end position="77"/>
    </location>
</feature>
<protein>
    <recommendedName>
        <fullName evidence="4">Tryptophan 2-monooxygenase</fullName>
        <ecNumber evidence="3">1.13.12.3</ecNumber>
    </recommendedName>
</protein>
<evidence type="ECO:0000256" key="3">
    <source>
        <dbReference type="ARBA" id="ARBA00012535"/>
    </source>
</evidence>
<proteinExistence type="inferred from homology"/>
<evidence type="ECO:0000256" key="4">
    <source>
        <dbReference type="ARBA" id="ARBA00017871"/>
    </source>
</evidence>
<comment type="catalytic activity">
    <reaction evidence="6">
        <text>L-tryptophan + O2 = indole-3-acetamide + CO2 + H2O</text>
        <dbReference type="Rhea" id="RHEA:16165"/>
        <dbReference type="ChEBI" id="CHEBI:15377"/>
        <dbReference type="ChEBI" id="CHEBI:15379"/>
        <dbReference type="ChEBI" id="CHEBI:16031"/>
        <dbReference type="ChEBI" id="CHEBI:16526"/>
        <dbReference type="ChEBI" id="CHEBI:57912"/>
        <dbReference type="EC" id="1.13.12.3"/>
    </reaction>
</comment>
<comment type="similarity">
    <text evidence="2">Belongs to the tryptophan 2-monooxygenase family.</text>
</comment>
<feature type="domain" description="Amine oxidase" evidence="7">
    <location>
        <begin position="224"/>
        <end position="411"/>
    </location>
</feature>